<comment type="caution">
    <text evidence="5">The sequence shown here is derived from an EMBL/GenBank/DDBJ whole genome shotgun (WGS) entry which is preliminary data.</text>
</comment>
<keyword evidence="1" id="KW-0732">Signal</keyword>
<dbReference type="EMBL" id="JAROCY010000010">
    <property type="protein sequence ID" value="MDF8333871.1"/>
    <property type="molecule type" value="Genomic_DNA"/>
</dbReference>
<evidence type="ECO:0000313" key="5">
    <source>
        <dbReference type="EMBL" id="MDF8333871.1"/>
    </source>
</evidence>
<dbReference type="NCBIfam" id="NF045579">
    <property type="entry name" value="rhamnoside_JR"/>
    <property type="match status" value="1"/>
</dbReference>
<gene>
    <name evidence="5" type="ORF">POM99_11715</name>
</gene>
<evidence type="ECO:0000259" key="4">
    <source>
        <dbReference type="Pfam" id="PF22666"/>
    </source>
</evidence>
<dbReference type="InterPro" id="IPR054593">
    <property type="entry name" value="Beta-mannosidase-like_N2"/>
</dbReference>
<organism evidence="5 6">
    <name type="scientific">Novosphingobium cyanobacteriorum</name>
    <dbReference type="NCBI Taxonomy" id="3024215"/>
    <lineage>
        <taxon>Bacteria</taxon>
        <taxon>Pseudomonadati</taxon>
        <taxon>Pseudomonadota</taxon>
        <taxon>Alphaproteobacteria</taxon>
        <taxon>Sphingomonadales</taxon>
        <taxon>Sphingomonadaceae</taxon>
        <taxon>Novosphingobium</taxon>
    </lineage>
</organism>
<evidence type="ECO:0000313" key="6">
    <source>
        <dbReference type="Proteomes" id="UP001222770"/>
    </source>
</evidence>
<proteinExistence type="predicted"/>
<dbReference type="Pfam" id="PF17132">
    <property type="entry name" value="Glyco_hydro_106"/>
    <property type="match status" value="1"/>
</dbReference>
<keyword evidence="2 5" id="KW-0378">Hydrolase</keyword>
<dbReference type="SUPFAM" id="SSF49785">
    <property type="entry name" value="Galactose-binding domain-like"/>
    <property type="match status" value="1"/>
</dbReference>
<reference evidence="5 6" key="1">
    <citation type="submission" date="2023-03" db="EMBL/GenBank/DDBJ databases">
        <title>Novosphingobium cyanobacteriorum sp. nov., isolated from a eutrophic reservoir during the Microcystis bloom period.</title>
        <authorList>
            <person name="Kang M."/>
            <person name="Le V."/>
            <person name="Ko S.-R."/>
            <person name="Lee S.-A."/>
            <person name="Ahn C.-Y."/>
        </authorList>
    </citation>
    <scope>NUCLEOTIDE SEQUENCE [LARGE SCALE GENOMIC DNA]</scope>
    <source>
        <strain evidence="5 6">HBC54</strain>
    </source>
</reference>
<evidence type="ECO:0000256" key="3">
    <source>
        <dbReference type="SAM" id="MobiDB-lite"/>
    </source>
</evidence>
<feature type="region of interest" description="Disordered" evidence="3">
    <location>
        <begin position="192"/>
        <end position="225"/>
    </location>
</feature>
<sequence>MPAAPSLEAQFRDPPASARPRVWWHWMNGNVTKDGIARDMAWMKRIGIAGLQNFDANLGTPQIVEKRLAYMTPEWKDAFRFAAQEADRLGLELAIAASPGWSETGGPWVPPADGLKKVVWSEMTVEGGKRISAPMPPPPQVTGPFLDLPLHEPFADGGATAQPPRPQYYTDIAVLAFPVPGLADVARPTVTTGSGVPLDGRSLDDGSLQSGVELPRGTPEDPASLTFTYPDPRTVRSATLFIPGAKGMFSGATVEPQLFAATSDGQWRKIADLPVSEAPTTVSFAPVVAARFRIVLTPAPFRGSNLGDSAPGAAPPAFLQGLLGAAKAPFRVVQARLSAEPMIDRYEAKAGFAIERDYYALGQPDAETRGVDPATIVNLTGKLRPDGTLDWTPPKGSAWRIVRLGASLLGTTNHPAPPEATGLEVDKFDTAAVTRYLEHYLSTYRDAVGEGMVGPRGVSALLTDSIEVGAANWTPKMVAQFTRLRGYDPTPWFPALAGTIVGTRAESDKFLYDYRRTLAELMSGDHYATVARISHENGLKVYGEALEDNRPSLGDDMSMRSHADVPMAALWTFSRSKGPNPSYLSDMKGASSVAHVYGQNLAAAESMTAAMSPWNFAPADLRRFVDLEFAMGINRPVIHTSVHQPTDDKLPGISLAMFGQYFNRHESWAEMARPWVDYISRSSLLLQAGRNVADVAYFYGEEAPITGLFGQKPVSDAPTANAWDFLSPDALDGALVNDGALLRSQGGALYHAIYLGGSSRHMTLKALRRLSALVEGGGSLIGLPPESSPALADADPVRAAEWAALVRKLWPGTPSAAVGRGRVIATADVDAGLKALAIAPDFVPANAPADAQVLFVHRALGDGELWYLANRKTREERFEGRFRVTGKQPELWHADTGRSEPVSYRIENGITVVPLALPAESSVFVVFRKPATAQAREVRAPAQVPLASITGPWTVTFQPGRGAPASIVLPALQSLETHADPGVKYFSGEMTYSRSFRLPKGYRKGHPLWLDLGAVHDLAEVTVNGKATGGAWHAPYRVDISNAVKAGRNQLSIRIANTWVNRLIGDAQPGVTQKVSWTAEPSYLPDAPLRPSGLVGPVSLATER</sequence>
<name>A0ABT6CJ82_9SPHN</name>
<accession>A0ABT6CJ82</accession>
<dbReference type="InterPro" id="IPR008979">
    <property type="entry name" value="Galactose-bd-like_sf"/>
</dbReference>
<evidence type="ECO:0000256" key="2">
    <source>
        <dbReference type="ARBA" id="ARBA00022801"/>
    </source>
</evidence>
<dbReference type="GO" id="GO:0016787">
    <property type="term" value="F:hydrolase activity"/>
    <property type="evidence" value="ECO:0007669"/>
    <property type="project" value="UniProtKB-KW"/>
</dbReference>
<dbReference type="PANTHER" id="PTHR43817:SF1">
    <property type="entry name" value="HYDROLASE, FAMILY 43, PUTATIVE (AFU_ORTHOLOGUE AFUA_3G01660)-RELATED"/>
    <property type="match status" value="1"/>
</dbReference>
<dbReference type="Proteomes" id="UP001222770">
    <property type="component" value="Unassembled WGS sequence"/>
</dbReference>
<evidence type="ECO:0000256" key="1">
    <source>
        <dbReference type="ARBA" id="ARBA00022729"/>
    </source>
</evidence>
<protein>
    <submittedName>
        <fullName evidence="5">Glycosyl hydrolase</fullName>
    </submittedName>
</protein>
<dbReference type="RefSeq" id="WP_277277985.1">
    <property type="nucleotide sequence ID" value="NZ_JAROCY010000010.1"/>
</dbReference>
<dbReference type="PANTHER" id="PTHR43817">
    <property type="entry name" value="GLYCOSYL HYDROLASE"/>
    <property type="match status" value="1"/>
</dbReference>
<dbReference type="Pfam" id="PF22666">
    <property type="entry name" value="Glyco_hydro_2_N2"/>
    <property type="match status" value="1"/>
</dbReference>
<dbReference type="Gene3D" id="2.60.120.260">
    <property type="entry name" value="Galactose-binding domain-like"/>
    <property type="match status" value="1"/>
</dbReference>
<keyword evidence="6" id="KW-1185">Reference proteome</keyword>
<feature type="domain" description="Beta-mannosidase-like galactose-binding" evidence="4">
    <location>
        <begin position="989"/>
        <end position="1063"/>
    </location>
</feature>